<gene>
    <name evidence="5" type="ORF">FK531_04195</name>
</gene>
<dbReference type="PANTHER" id="PTHR43464:SF19">
    <property type="entry name" value="UBIQUINONE BIOSYNTHESIS O-METHYLTRANSFERASE, MITOCHONDRIAL"/>
    <property type="match status" value="1"/>
</dbReference>
<dbReference type="CDD" id="cd02440">
    <property type="entry name" value="AdoMet_MTases"/>
    <property type="match status" value="1"/>
</dbReference>
<keyword evidence="6" id="KW-1185">Reference proteome</keyword>
<dbReference type="GO" id="GO:0008168">
    <property type="term" value="F:methyltransferase activity"/>
    <property type="evidence" value="ECO:0007669"/>
    <property type="project" value="UniProtKB-KW"/>
</dbReference>
<comment type="caution">
    <text evidence="5">The sequence shown here is derived from an EMBL/GenBank/DDBJ whole genome shotgun (WGS) entry which is preliminary data.</text>
</comment>
<proteinExistence type="predicted"/>
<dbReference type="RefSeq" id="WP_142095477.1">
    <property type="nucleotide sequence ID" value="NZ_VIGH01000002.1"/>
</dbReference>
<reference evidence="5 6" key="1">
    <citation type="submission" date="2019-06" db="EMBL/GenBank/DDBJ databases">
        <title>Rhodococcus spaelei sp. nov., isolated from a cave.</title>
        <authorList>
            <person name="Lee S.D."/>
        </authorList>
    </citation>
    <scope>NUCLEOTIDE SEQUENCE [LARGE SCALE GENOMIC DNA]</scope>
    <source>
        <strain evidence="5 6">C9-5</strain>
    </source>
</reference>
<feature type="domain" description="Methyltransferase" evidence="4">
    <location>
        <begin position="47"/>
        <end position="137"/>
    </location>
</feature>
<dbReference type="InterPro" id="IPR029063">
    <property type="entry name" value="SAM-dependent_MTases_sf"/>
</dbReference>
<evidence type="ECO:0000259" key="4">
    <source>
        <dbReference type="Pfam" id="PF13649"/>
    </source>
</evidence>
<evidence type="ECO:0000256" key="1">
    <source>
        <dbReference type="ARBA" id="ARBA00022603"/>
    </source>
</evidence>
<evidence type="ECO:0000256" key="3">
    <source>
        <dbReference type="ARBA" id="ARBA00022691"/>
    </source>
</evidence>
<evidence type="ECO:0000256" key="2">
    <source>
        <dbReference type="ARBA" id="ARBA00022679"/>
    </source>
</evidence>
<keyword evidence="3" id="KW-0949">S-adenosyl-L-methionine</keyword>
<protein>
    <submittedName>
        <fullName evidence="5">Class I SAM-dependent methyltransferase</fullName>
    </submittedName>
</protein>
<dbReference type="Proteomes" id="UP000316256">
    <property type="component" value="Unassembled WGS sequence"/>
</dbReference>
<dbReference type="PANTHER" id="PTHR43464">
    <property type="entry name" value="METHYLTRANSFERASE"/>
    <property type="match status" value="1"/>
</dbReference>
<name>A0A541BNH8_9NOCA</name>
<dbReference type="InterPro" id="IPR041698">
    <property type="entry name" value="Methyltransf_25"/>
</dbReference>
<dbReference type="OrthoDB" id="7062303at2"/>
<keyword evidence="1 5" id="KW-0489">Methyltransferase</keyword>
<sequence>MTRWESERSEAQSRDYVLRFEELDAQGADLHGEARMLDTVIGRGSRVLDAGCGTGRVGAELARRGHSVTAVDLDPVLLEVAATQPGLTVVRADLSELELPVPRFDAIIAAGNVMIFLESGTERAVLQGFSDHLVPGGVFVTGFATDYRYTVEEFDADLVATGFVVEHRFATWDLRPWREGADWAVTVARKPAQG</sequence>
<dbReference type="SUPFAM" id="SSF53335">
    <property type="entry name" value="S-adenosyl-L-methionine-dependent methyltransferases"/>
    <property type="match status" value="1"/>
</dbReference>
<keyword evidence="2 5" id="KW-0808">Transferase</keyword>
<evidence type="ECO:0000313" key="6">
    <source>
        <dbReference type="Proteomes" id="UP000316256"/>
    </source>
</evidence>
<dbReference type="Gene3D" id="3.40.50.150">
    <property type="entry name" value="Vaccinia Virus protein VP39"/>
    <property type="match status" value="1"/>
</dbReference>
<dbReference type="Pfam" id="PF13649">
    <property type="entry name" value="Methyltransf_25"/>
    <property type="match status" value="1"/>
</dbReference>
<evidence type="ECO:0000313" key="5">
    <source>
        <dbReference type="EMBL" id="TQF73885.1"/>
    </source>
</evidence>
<dbReference type="AlphaFoldDB" id="A0A541BNH8"/>
<accession>A0A541BNH8</accession>
<dbReference type="GO" id="GO:0032259">
    <property type="term" value="P:methylation"/>
    <property type="evidence" value="ECO:0007669"/>
    <property type="project" value="UniProtKB-KW"/>
</dbReference>
<organism evidence="5 6">
    <name type="scientific">Rhodococcus spelaei</name>
    <dbReference type="NCBI Taxonomy" id="2546320"/>
    <lineage>
        <taxon>Bacteria</taxon>
        <taxon>Bacillati</taxon>
        <taxon>Actinomycetota</taxon>
        <taxon>Actinomycetes</taxon>
        <taxon>Mycobacteriales</taxon>
        <taxon>Nocardiaceae</taxon>
        <taxon>Rhodococcus</taxon>
    </lineage>
</organism>
<dbReference type="EMBL" id="VIGH01000002">
    <property type="protein sequence ID" value="TQF73885.1"/>
    <property type="molecule type" value="Genomic_DNA"/>
</dbReference>